<dbReference type="AlphaFoldDB" id="A0A8J2V508"/>
<evidence type="ECO:0000313" key="3">
    <source>
        <dbReference type="Proteomes" id="UP000652231"/>
    </source>
</evidence>
<name>A0A8J2V508_9FLAO</name>
<evidence type="ECO:0000313" key="2">
    <source>
        <dbReference type="EMBL" id="GGD81433.1"/>
    </source>
</evidence>
<keyword evidence="1" id="KW-0812">Transmembrane</keyword>
<accession>A0A8J2V508</accession>
<keyword evidence="1" id="KW-1133">Transmembrane helix</keyword>
<keyword evidence="1" id="KW-0472">Membrane</keyword>
<dbReference type="RefSeq" id="WP_188438617.1">
    <property type="nucleotide sequence ID" value="NZ_BMGK01000001.1"/>
</dbReference>
<dbReference type="EMBL" id="BMGK01000001">
    <property type="protein sequence ID" value="GGD81433.1"/>
    <property type="molecule type" value="Genomic_DNA"/>
</dbReference>
<protein>
    <recommendedName>
        <fullName evidence="4">DUF2752 domain-containing protein</fullName>
    </recommendedName>
</protein>
<proteinExistence type="predicted"/>
<evidence type="ECO:0000256" key="1">
    <source>
        <dbReference type="SAM" id="Phobius"/>
    </source>
</evidence>
<sequence length="103" mass="11937">MPCPLKYTTDLYCAGCGSQRAIHHLMHFEIFAAFRYNPILILSIPLLIYALIVEYLNFAFGTKHRVKLFYSNVFIVVYFGIAIVYSVLRNIPEEPFKYLAPLN</sequence>
<feature type="transmembrane region" description="Helical" evidence="1">
    <location>
        <begin position="68"/>
        <end position="88"/>
    </location>
</feature>
<reference evidence="2" key="2">
    <citation type="submission" date="2020-09" db="EMBL/GenBank/DDBJ databases">
        <authorList>
            <person name="Sun Q."/>
            <person name="Zhou Y."/>
        </authorList>
    </citation>
    <scope>NUCLEOTIDE SEQUENCE</scope>
    <source>
        <strain evidence="2">CGMCC 1.12924</strain>
    </source>
</reference>
<dbReference type="Proteomes" id="UP000652231">
    <property type="component" value="Unassembled WGS sequence"/>
</dbReference>
<evidence type="ECO:0008006" key="4">
    <source>
        <dbReference type="Google" id="ProtNLM"/>
    </source>
</evidence>
<dbReference type="InterPro" id="IPR021215">
    <property type="entry name" value="DUF2752"/>
</dbReference>
<dbReference type="Pfam" id="PF10825">
    <property type="entry name" value="DUF2752"/>
    <property type="match status" value="1"/>
</dbReference>
<reference evidence="2" key="1">
    <citation type="journal article" date="2014" name="Int. J. Syst. Evol. Microbiol.">
        <title>Complete genome sequence of Corynebacterium casei LMG S-19264T (=DSM 44701T), isolated from a smear-ripened cheese.</title>
        <authorList>
            <consortium name="US DOE Joint Genome Institute (JGI-PGF)"/>
            <person name="Walter F."/>
            <person name="Albersmeier A."/>
            <person name="Kalinowski J."/>
            <person name="Ruckert C."/>
        </authorList>
    </citation>
    <scope>NUCLEOTIDE SEQUENCE</scope>
    <source>
        <strain evidence="2">CGMCC 1.12924</strain>
    </source>
</reference>
<gene>
    <name evidence="2" type="ORF">GCM10011312_02250</name>
</gene>
<feature type="transmembrane region" description="Helical" evidence="1">
    <location>
        <begin position="36"/>
        <end position="56"/>
    </location>
</feature>
<keyword evidence="3" id="KW-1185">Reference proteome</keyword>
<organism evidence="2 3">
    <name type="scientific">Planktosalinus lacus</name>
    <dbReference type="NCBI Taxonomy" id="1526573"/>
    <lineage>
        <taxon>Bacteria</taxon>
        <taxon>Pseudomonadati</taxon>
        <taxon>Bacteroidota</taxon>
        <taxon>Flavobacteriia</taxon>
        <taxon>Flavobacteriales</taxon>
        <taxon>Flavobacteriaceae</taxon>
        <taxon>Planktosalinus</taxon>
    </lineage>
</organism>
<comment type="caution">
    <text evidence="2">The sequence shown here is derived from an EMBL/GenBank/DDBJ whole genome shotgun (WGS) entry which is preliminary data.</text>
</comment>